<evidence type="ECO:0000313" key="1">
    <source>
        <dbReference type="EMBL" id="SDD99437.1"/>
    </source>
</evidence>
<dbReference type="EMBL" id="FNAR01000002">
    <property type="protein sequence ID" value="SDD99437.1"/>
    <property type="molecule type" value="Genomic_DNA"/>
</dbReference>
<gene>
    <name evidence="1" type="ORF">SAMN04488126_102260</name>
</gene>
<evidence type="ECO:0000313" key="2">
    <source>
        <dbReference type="Proteomes" id="UP000198823"/>
    </source>
</evidence>
<dbReference type="RefSeq" id="WP_092094446.1">
    <property type="nucleotide sequence ID" value="NZ_FNAR01000002.1"/>
</dbReference>
<organism evidence="1 2">
    <name type="scientific">Bhargavaea beijingensis</name>
    <dbReference type="NCBI Taxonomy" id="426756"/>
    <lineage>
        <taxon>Bacteria</taxon>
        <taxon>Bacillati</taxon>
        <taxon>Bacillota</taxon>
        <taxon>Bacilli</taxon>
        <taxon>Bacillales</taxon>
        <taxon>Caryophanaceae</taxon>
        <taxon>Bhargavaea</taxon>
    </lineage>
</organism>
<dbReference type="Proteomes" id="UP000198823">
    <property type="component" value="Unassembled WGS sequence"/>
</dbReference>
<dbReference type="AlphaFoldDB" id="A0A1G6ZBL7"/>
<dbReference type="Gene3D" id="3.20.20.370">
    <property type="entry name" value="Glycoside hydrolase/deacetylase"/>
    <property type="match status" value="1"/>
</dbReference>
<sequence length="242" mass="29598">MEFTYSSYEHLIELLKSKGYFFSDYFNYKEIERPVIFRHDVDFNLYKALKIAELEKKHEIKSTYFILISSSFYNVYTKESFDIIKQIKMLGHDIGLHFDEKKYDVHNYEELNRYVQKEKYLLENLIDEEVSVVSMHRPSRFILENDINFPNILNTYSNTFFNEFKYTSDSRMSWREDILSIVEENHEDRLHVLTHPFWYSNKKENIKEKLMDFINNANKERYLQLSDNFKDIQEFIKDRDLN</sequence>
<dbReference type="SUPFAM" id="SSF88713">
    <property type="entry name" value="Glycoside hydrolase/deacetylase"/>
    <property type="match status" value="1"/>
</dbReference>
<dbReference type="GO" id="GO:0005975">
    <property type="term" value="P:carbohydrate metabolic process"/>
    <property type="evidence" value="ECO:0007669"/>
    <property type="project" value="InterPro"/>
</dbReference>
<dbReference type="STRING" id="426756.SAMN04488126_102260"/>
<proteinExistence type="predicted"/>
<evidence type="ECO:0008006" key="3">
    <source>
        <dbReference type="Google" id="ProtNLM"/>
    </source>
</evidence>
<dbReference type="InterPro" id="IPR011330">
    <property type="entry name" value="Glyco_hydro/deAcase_b/a-brl"/>
</dbReference>
<reference evidence="1 2" key="1">
    <citation type="submission" date="2016-10" db="EMBL/GenBank/DDBJ databases">
        <authorList>
            <person name="de Groot N.N."/>
        </authorList>
    </citation>
    <scope>NUCLEOTIDE SEQUENCE [LARGE SCALE GENOMIC DNA]</scope>
    <source>
        <strain evidence="1 2">CGMCC 1.6762</strain>
    </source>
</reference>
<accession>A0A1G6ZBL7</accession>
<dbReference type="OrthoDB" id="9788208at2"/>
<name>A0A1G6ZBL7_9BACL</name>
<protein>
    <recommendedName>
        <fullName evidence="3">Polysaccharide deacetylase</fullName>
    </recommendedName>
</protein>